<reference evidence="2 3" key="1">
    <citation type="submission" date="2023-09" db="EMBL/GenBank/DDBJ databases">
        <authorList>
            <person name="Rey-Velasco X."/>
        </authorList>
    </citation>
    <scope>NUCLEOTIDE SEQUENCE [LARGE SCALE GENOMIC DNA]</scope>
    <source>
        <strain evidence="2 3">F188</strain>
    </source>
</reference>
<keyword evidence="1" id="KW-1133">Transmembrane helix</keyword>
<evidence type="ECO:0000313" key="2">
    <source>
        <dbReference type="EMBL" id="MDT0690907.1"/>
    </source>
</evidence>
<evidence type="ECO:0000256" key="1">
    <source>
        <dbReference type="SAM" id="Phobius"/>
    </source>
</evidence>
<comment type="caution">
    <text evidence="2">The sequence shown here is derived from an EMBL/GenBank/DDBJ whole genome shotgun (WGS) entry which is preliminary data.</text>
</comment>
<keyword evidence="3" id="KW-1185">Reference proteome</keyword>
<name>A0ABU3E4I9_9FLAO</name>
<keyword evidence="1" id="KW-0472">Membrane</keyword>
<gene>
    <name evidence="2" type="ORF">RM549_14000</name>
</gene>
<dbReference type="Proteomes" id="UP001261624">
    <property type="component" value="Unassembled WGS sequence"/>
</dbReference>
<evidence type="ECO:0008006" key="4">
    <source>
        <dbReference type="Google" id="ProtNLM"/>
    </source>
</evidence>
<keyword evidence="1" id="KW-0812">Transmembrane</keyword>
<organism evidence="2 3">
    <name type="scientific">Autumnicola patrickiae</name>
    <dbReference type="NCBI Taxonomy" id="3075591"/>
    <lineage>
        <taxon>Bacteria</taxon>
        <taxon>Pseudomonadati</taxon>
        <taxon>Bacteroidota</taxon>
        <taxon>Flavobacteriia</taxon>
        <taxon>Flavobacteriales</taxon>
        <taxon>Flavobacteriaceae</taxon>
        <taxon>Autumnicola</taxon>
    </lineage>
</organism>
<dbReference type="RefSeq" id="WP_311685898.1">
    <property type="nucleotide sequence ID" value="NZ_JAVRHM010000017.1"/>
</dbReference>
<sequence>MAILTGVLFGILIMQPLVLSLQMNYLQGDENWWKYLPESYQEIFNFNDENQILMNLLFALLGIALALMVAVRKRIFKLKRRSKNSRR</sequence>
<dbReference type="EMBL" id="JAVRHM010000017">
    <property type="protein sequence ID" value="MDT0690907.1"/>
    <property type="molecule type" value="Genomic_DNA"/>
</dbReference>
<protein>
    <recommendedName>
        <fullName evidence="4">DUF4321 domain-containing protein</fullName>
    </recommendedName>
</protein>
<feature type="transmembrane region" description="Helical" evidence="1">
    <location>
        <begin position="52"/>
        <end position="71"/>
    </location>
</feature>
<evidence type="ECO:0000313" key="3">
    <source>
        <dbReference type="Proteomes" id="UP001261624"/>
    </source>
</evidence>
<proteinExistence type="predicted"/>
<accession>A0ABU3E4I9</accession>